<evidence type="ECO:0000313" key="1">
    <source>
        <dbReference type="EMBL" id="MEI5996821.1"/>
    </source>
</evidence>
<comment type="caution">
    <text evidence="1">The sequence shown here is derived from an EMBL/GenBank/DDBJ whole genome shotgun (WGS) entry which is preliminary data.</text>
</comment>
<dbReference type="RefSeq" id="WP_336597223.1">
    <property type="nucleotide sequence ID" value="NZ_JACFYJ010000006.1"/>
</dbReference>
<dbReference type="EMBL" id="JACFYJ010000006">
    <property type="protein sequence ID" value="MEI5996821.1"/>
    <property type="molecule type" value="Genomic_DNA"/>
</dbReference>
<sequence>MNVTAISSLKRFHLVTGASTNVNSLTQVPTGFDGMTGWATVTAYLKLFDKASAPVLGTDVPAMTIMLPANQTTRVDFGVETCAFKNGLAMAITLNPADNDTTVLAAANTSGVDLFYSPQSGA</sequence>
<evidence type="ECO:0008006" key="3">
    <source>
        <dbReference type="Google" id="ProtNLM"/>
    </source>
</evidence>
<protein>
    <recommendedName>
        <fullName evidence="3">Bacteriophage lambda head decoration protein D</fullName>
    </recommendedName>
</protein>
<evidence type="ECO:0000313" key="2">
    <source>
        <dbReference type="Proteomes" id="UP001386437"/>
    </source>
</evidence>
<gene>
    <name evidence="1" type="ORF">H3V53_06285</name>
</gene>
<organism evidence="1 2">
    <name type="scientific">Paraburkholderia bengalensis</name>
    <dbReference type="NCBI Taxonomy" id="2747562"/>
    <lineage>
        <taxon>Bacteria</taxon>
        <taxon>Pseudomonadati</taxon>
        <taxon>Pseudomonadota</taxon>
        <taxon>Betaproteobacteria</taxon>
        <taxon>Burkholderiales</taxon>
        <taxon>Burkholderiaceae</taxon>
        <taxon>Paraburkholderia</taxon>
    </lineage>
</organism>
<proteinExistence type="predicted"/>
<dbReference type="Proteomes" id="UP001386437">
    <property type="component" value="Unassembled WGS sequence"/>
</dbReference>
<reference evidence="1 2" key="1">
    <citation type="journal article" date="2022" name="Arch. Microbiol.">
        <title>Paraburkholderia bengalensis sp. nov. isolated from roots of Oryza sativa, IR64.</title>
        <authorList>
            <person name="Nag P."/>
            <person name="Mondal N."/>
            <person name="Sarkar J."/>
            <person name="Das S."/>
        </authorList>
    </citation>
    <scope>NUCLEOTIDE SEQUENCE [LARGE SCALE GENOMIC DNA]</scope>
    <source>
        <strain evidence="1 2">IR64_4_BI</strain>
    </source>
</reference>
<name>A0ABU8IMT1_9BURK</name>
<accession>A0ABU8IMT1</accession>
<keyword evidence="2" id="KW-1185">Reference proteome</keyword>